<dbReference type="EMBL" id="WLYP01000018">
    <property type="protein sequence ID" value="MTD36609.1"/>
    <property type="molecule type" value="Genomic_DNA"/>
</dbReference>
<reference evidence="3" key="2">
    <citation type="submission" date="2020-02" db="EMBL/GenBank/DDBJ databases">
        <title>Draft Genome Sequences of Enterococcus faecium isolates derived from selected traditional Montenegrin brine cheese.</title>
        <authorList>
            <person name="Ruppitsch W."/>
            <person name="Nisic A."/>
            <person name="Allerberger F."/>
            <person name="Martinovic A."/>
        </authorList>
    </citation>
    <scope>NUCLEOTIDE SEQUENCE</scope>
    <source>
        <strain evidence="3">INF29</strain>
    </source>
</reference>
<protein>
    <recommendedName>
        <fullName evidence="1">CAT RNA-binding domain-containing protein</fullName>
    </recommendedName>
</protein>
<feature type="domain" description="CAT RNA-binding" evidence="1">
    <location>
        <begin position="1"/>
        <end position="47"/>
    </location>
</feature>
<dbReference type="Pfam" id="PF03123">
    <property type="entry name" value="CAT_RBD"/>
    <property type="match status" value="1"/>
</dbReference>
<reference evidence="2" key="1">
    <citation type="submission" date="2019-10" db="EMBL/GenBank/DDBJ databases">
        <title>Identification of the same linezolid-resistant Tn6246::fexB-poxtA-carrying Enterococcus faecium strain colonizing a hospitalized patient and bovines in different continents.</title>
        <authorList>
            <person name="Tedim A.P."/>
            <person name="Freitas A.R."/>
            <person name="Novais C."/>
            <person name="Duarte B."/>
            <person name="Elghaieb H."/>
            <person name="Abbassi M.S."/>
            <person name="Peixe L."/>
        </authorList>
    </citation>
    <scope>NUCLEOTIDE SEQUENCE</scope>
    <source>
        <strain evidence="2">2FEZ</strain>
    </source>
</reference>
<proteinExistence type="predicted"/>
<sequence>MKVKKIINNNVALIDRGGNEAIIYMTGIAFKKKLANALMIPKLKKHMF</sequence>
<name>A0A6B3Q7G9_ENTFC</name>
<comment type="caution">
    <text evidence="3">The sequence shown here is derived from an EMBL/GenBank/DDBJ whole genome shotgun (WGS) entry which is preliminary data.</text>
</comment>
<dbReference type="SUPFAM" id="SSF50151">
    <property type="entry name" value="SacY-like RNA-binding domain"/>
    <property type="match status" value="1"/>
</dbReference>
<evidence type="ECO:0000259" key="1">
    <source>
        <dbReference type="SMART" id="SM01061"/>
    </source>
</evidence>
<dbReference type="AlphaFoldDB" id="A0A6B3Q7G9"/>
<dbReference type="InterPro" id="IPR004341">
    <property type="entry name" value="CAT_RNA-bd_dom"/>
</dbReference>
<dbReference type="InterPro" id="IPR036650">
    <property type="entry name" value="CAT_RNA-bd_dom_sf"/>
</dbReference>
<evidence type="ECO:0000313" key="3">
    <source>
        <dbReference type="EMBL" id="NEU46277.1"/>
    </source>
</evidence>
<dbReference type="SMART" id="SM01061">
    <property type="entry name" value="CAT_RBD"/>
    <property type="match status" value="1"/>
</dbReference>
<dbReference type="Gene3D" id="2.30.24.10">
    <property type="entry name" value="CAT RNA-binding domain"/>
    <property type="match status" value="1"/>
</dbReference>
<dbReference type="GO" id="GO:0003723">
    <property type="term" value="F:RNA binding"/>
    <property type="evidence" value="ECO:0007669"/>
    <property type="project" value="InterPro"/>
</dbReference>
<organism evidence="3">
    <name type="scientific">Enterococcus faecium</name>
    <name type="common">Streptococcus faecium</name>
    <dbReference type="NCBI Taxonomy" id="1352"/>
    <lineage>
        <taxon>Bacteria</taxon>
        <taxon>Bacillati</taxon>
        <taxon>Bacillota</taxon>
        <taxon>Bacilli</taxon>
        <taxon>Lactobacillales</taxon>
        <taxon>Enterococcaceae</taxon>
        <taxon>Enterococcus</taxon>
    </lineage>
</organism>
<evidence type="ECO:0000313" key="2">
    <source>
        <dbReference type="EMBL" id="MTD36609.1"/>
    </source>
</evidence>
<accession>A0A6B3Q7G9</accession>
<dbReference type="EMBL" id="JAAHCB010000136">
    <property type="protein sequence ID" value="NEU46277.1"/>
    <property type="molecule type" value="Genomic_DNA"/>
</dbReference>
<gene>
    <name evidence="3" type="ORF">G3385_10875</name>
    <name evidence="2" type="ORF">GKZ95_12205</name>
</gene>